<organism evidence="1 2">
    <name type="scientific">Actinomadura pelletieri DSM 43383</name>
    <dbReference type="NCBI Taxonomy" id="1120940"/>
    <lineage>
        <taxon>Bacteria</taxon>
        <taxon>Bacillati</taxon>
        <taxon>Actinomycetota</taxon>
        <taxon>Actinomycetes</taxon>
        <taxon>Streptosporangiales</taxon>
        <taxon>Thermomonosporaceae</taxon>
        <taxon>Actinomadura</taxon>
    </lineage>
</organism>
<dbReference type="Proteomes" id="UP000274601">
    <property type="component" value="Unassembled WGS sequence"/>
</dbReference>
<dbReference type="AlphaFoldDB" id="A0A495QST7"/>
<gene>
    <name evidence="1" type="ORF">BZB76_1837</name>
</gene>
<evidence type="ECO:0000313" key="1">
    <source>
        <dbReference type="EMBL" id="RKS76481.1"/>
    </source>
</evidence>
<keyword evidence="2" id="KW-1185">Reference proteome</keyword>
<sequence>MRPKPDDYPAAVEWREANQELDALCELIRKTGDVDPDDYAAARRRVDDAAAAITIPARLMTFDPDDWPGRTADNVGFTQDPLRRREQFRQAQDEWATDRGLWRGDFEELQRRQAERTTRRTRKTKVK</sequence>
<dbReference type="EMBL" id="RBWU01000002">
    <property type="protein sequence ID" value="RKS76481.1"/>
    <property type="molecule type" value="Genomic_DNA"/>
</dbReference>
<reference evidence="1 2" key="1">
    <citation type="submission" date="2018-10" db="EMBL/GenBank/DDBJ databases">
        <title>Genomic Encyclopedia of Archaeal and Bacterial Type Strains, Phase II (KMG-II): from individual species to whole genera.</title>
        <authorList>
            <person name="Goeker M."/>
        </authorList>
    </citation>
    <scope>NUCLEOTIDE SEQUENCE [LARGE SCALE GENOMIC DNA]</scope>
    <source>
        <strain evidence="1 2">DSM 43383</strain>
    </source>
</reference>
<evidence type="ECO:0000313" key="2">
    <source>
        <dbReference type="Proteomes" id="UP000274601"/>
    </source>
</evidence>
<accession>A0A495QST7</accession>
<proteinExistence type="predicted"/>
<dbReference type="RefSeq" id="WP_121433817.1">
    <property type="nucleotide sequence ID" value="NZ_RBWU01000002.1"/>
</dbReference>
<name>A0A495QST7_9ACTN</name>
<protein>
    <submittedName>
        <fullName evidence="1">Uncharacterized protein</fullName>
    </submittedName>
</protein>
<comment type="caution">
    <text evidence="1">The sequence shown here is derived from an EMBL/GenBank/DDBJ whole genome shotgun (WGS) entry which is preliminary data.</text>
</comment>